<keyword evidence="3" id="KW-0547">Nucleotide-binding</keyword>
<dbReference type="AlphaFoldDB" id="A0A7T8BDA5"/>
<dbReference type="InterPro" id="IPR013611">
    <property type="entry name" value="Transp-assoc_OB_typ2"/>
</dbReference>
<dbReference type="InterPro" id="IPR003439">
    <property type="entry name" value="ABC_transporter-like_ATP-bd"/>
</dbReference>
<dbReference type="PROSITE" id="PS00211">
    <property type="entry name" value="ABC_TRANSPORTER_1"/>
    <property type="match status" value="1"/>
</dbReference>
<evidence type="ECO:0000256" key="5">
    <source>
        <dbReference type="ARBA" id="ARBA00022967"/>
    </source>
</evidence>
<evidence type="ECO:0000256" key="6">
    <source>
        <dbReference type="ARBA" id="ARBA00023136"/>
    </source>
</evidence>
<keyword evidence="9" id="KW-1185">Reference proteome</keyword>
<dbReference type="InterPro" id="IPR027417">
    <property type="entry name" value="P-loop_NTPase"/>
</dbReference>
<dbReference type="Pfam" id="PF08402">
    <property type="entry name" value="TOBE_2"/>
    <property type="match status" value="1"/>
</dbReference>
<dbReference type="GO" id="GO:0055052">
    <property type="term" value="C:ATP-binding cassette (ABC) transporter complex, substrate-binding subunit-containing"/>
    <property type="evidence" value="ECO:0007669"/>
    <property type="project" value="TreeGrafter"/>
</dbReference>
<dbReference type="KEGG" id="bhc:JFL75_09035"/>
<dbReference type="GO" id="GO:0016887">
    <property type="term" value="F:ATP hydrolysis activity"/>
    <property type="evidence" value="ECO:0007669"/>
    <property type="project" value="InterPro"/>
</dbReference>
<dbReference type="PANTHER" id="PTHR43875">
    <property type="entry name" value="MALTODEXTRIN IMPORT ATP-BINDING PROTEIN MSMX"/>
    <property type="match status" value="1"/>
</dbReference>
<evidence type="ECO:0000256" key="1">
    <source>
        <dbReference type="ARBA" id="ARBA00022448"/>
    </source>
</evidence>
<gene>
    <name evidence="8" type="ORF">JFL75_09035</name>
</gene>
<sequence length="363" mass="40360">MSVELVNVTKVFTDHDNKDKEFTAVNNVNIKILDGEMVTFLGPSGCGKTTTLRIISGFENQTAGDVFIGGELVNDLPANKRDTSMVFQSYAIFPHLSVRQNIGFGLELKGMKKNVIKEETDKIMETMGLTTLGNRQPSQLSGGQQQRVALARAIVNKPKVLLFDEPLSNLDAKLREHMRTEIRRIQKQFGITSIYVTHDQSEAMTVSDRIMVMDKGVIQQIGTPFEIYSRPQNYFVADFIGRANFIEADVTEIGAESITVAVDGTDRNYPSWQKDLKKGDKAYIVIRPEGLKLSSDKTAHTFFSAAVSQAVYLGATMEYELSVEGRDKPVVAVSHNPIQEGFYKEGDRVSVSFDPVSAHIIPR</sequence>
<evidence type="ECO:0000256" key="2">
    <source>
        <dbReference type="ARBA" id="ARBA00022475"/>
    </source>
</evidence>
<dbReference type="GO" id="GO:0005524">
    <property type="term" value="F:ATP binding"/>
    <property type="evidence" value="ECO:0007669"/>
    <property type="project" value="UniProtKB-KW"/>
</dbReference>
<dbReference type="SUPFAM" id="SSF50331">
    <property type="entry name" value="MOP-like"/>
    <property type="match status" value="1"/>
</dbReference>
<dbReference type="InterPro" id="IPR017871">
    <property type="entry name" value="ABC_transporter-like_CS"/>
</dbReference>
<dbReference type="EMBL" id="CP067089">
    <property type="protein sequence ID" value="QQO11043.1"/>
    <property type="molecule type" value="Genomic_DNA"/>
</dbReference>
<keyword evidence="2" id="KW-1003">Cell membrane</keyword>
<dbReference type="SUPFAM" id="SSF52540">
    <property type="entry name" value="P-loop containing nucleoside triphosphate hydrolases"/>
    <property type="match status" value="1"/>
</dbReference>
<name>A0A7T8BDA5_9SPIR</name>
<protein>
    <submittedName>
        <fullName evidence="8">ABC transporter ATP-binding protein</fullName>
    </submittedName>
</protein>
<accession>A0A7T8BDA5</accession>
<dbReference type="Gene3D" id="2.40.50.100">
    <property type="match status" value="1"/>
</dbReference>
<dbReference type="GO" id="GO:0140359">
    <property type="term" value="F:ABC-type transporter activity"/>
    <property type="evidence" value="ECO:0007669"/>
    <property type="project" value="UniProtKB-ARBA"/>
</dbReference>
<dbReference type="SMART" id="SM00382">
    <property type="entry name" value="AAA"/>
    <property type="match status" value="1"/>
</dbReference>
<dbReference type="PANTHER" id="PTHR43875:SF15">
    <property type="entry name" value="TREHALOSE IMPORT ATP-BINDING PROTEIN SUGC"/>
    <property type="match status" value="1"/>
</dbReference>
<dbReference type="Gene3D" id="3.40.50.300">
    <property type="entry name" value="P-loop containing nucleotide triphosphate hydrolases"/>
    <property type="match status" value="1"/>
</dbReference>
<dbReference type="Pfam" id="PF00005">
    <property type="entry name" value="ABC_tran"/>
    <property type="match status" value="1"/>
</dbReference>
<dbReference type="Proteomes" id="UP000595917">
    <property type="component" value="Chromosome"/>
</dbReference>
<dbReference type="FunFam" id="3.40.50.300:FF:000042">
    <property type="entry name" value="Maltose/maltodextrin ABC transporter, ATP-binding protein"/>
    <property type="match status" value="1"/>
</dbReference>
<feature type="domain" description="ABC transporter" evidence="7">
    <location>
        <begin position="3"/>
        <end position="240"/>
    </location>
</feature>
<evidence type="ECO:0000313" key="9">
    <source>
        <dbReference type="Proteomes" id="UP000595917"/>
    </source>
</evidence>
<reference evidence="8" key="1">
    <citation type="submission" date="2021-01" db="EMBL/GenBank/DDBJ databases">
        <title>Description of Breznakiella homolactica.</title>
        <authorList>
            <person name="Song Y."/>
            <person name="Brune A."/>
        </authorList>
    </citation>
    <scope>NUCLEOTIDE SEQUENCE</scope>
    <source>
        <strain evidence="8">RmG30</strain>
    </source>
</reference>
<evidence type="ECO:0000313" key="8">
    <source>
        <dbReference type="EMBL" id="QQO11043.1"/>
    </source>
</evidence>
<evidence type="ECO:0000256" key="3">
    <source>
        <dbReference type="ARBA" id="ARBA00022741"/>
    </source>
</evidence>
<dbReference type="InterPro" id="IPR047641">
    <property type="entry name" value="ABC_transpr_MalK/UgpC-like"/>
</dbReference>
<organism evidence="8 9">
    <name type="scientific">Breznakiella homolactica</name>
    <dbReference type="NCBI Taxonomy" id="2798577"/>
    <lineage>
        <taxon>Bacteria</taxon>
        <taxon>Pseudomonadati</taxon>
        <taxon>Spirochaetota</taxon>
        <taxon>Spirochaetia</taxon>
        <taxon>Spirochaetales</taxon>
        <taxon>Breznakiellaceae</taxon>
        <taxon>Breznakiella</taxon>
    </lineage>
</organism>
<evidence type="ECO:0000259" key="7">
    <source>
        <dbReference type="PROSITE" id="PS50893"/>
    </source>
</evidence>
<proteinExistence type="predicted"/>
<keyword evidence="6" id="KW-0472">Membrane</keyword>
<evidence type="ECO:0000256" key="4">
    <source>
        <dbReference type="ARBA" id="ARBA00022840"/>
    </source>
</evidence>
<keyword evidence="5" id="KW-1278">Translocase</keyword>
<dbReference type="PROSITE" id="PS50893">
    <property type="entry name" value="ABC_TRANSPORTER_2"/>
    <property type="match status" value="1"/>
</dbReference>
<dbReference type="RefSeq" id="WP_215628352.1">
    <property type="nucleotide sequence ID" value="NZ_CP067089.2"/>
</dbReference>
<dbReference type="InterPro" id="IPR008995">
    <property type="entry name" value="Mo/tungstate-bd_C_term_dom"/>
</dbReference>
<dbReference type="InterPro" id="IPR003593">
    <property type="entry name" value="AAA+_ATPase"/>
</dbReference>
<keyword evidence="1" id="KW-0813">Transport</keyword>
<keyword evidence="4 8" id="KW-0067">ATP-binding</keyword>